<evidence type="ECO:0000313" key="4">
    <source>
        <dbReference type="Proteomes" id="UP000184188"/>
    </source>
</evidence>
<dbReference type="VEuPathDB" id="FungiDB:ASPZODRAFT_27569"/>
<dbReference type="Proteomes" id="UP000184188">
    <property type="component" value="Unassembled WGS sequence"/>
</dbReference>
<reference evidence="4" key="1">
    <citation type="journal article" date="2017" name="Genome Biol.">
        <title>Comparative genomics reveals high biological diversity and specific adaptations in the industrially and medically important fungal genus Aspergillus.</title>
        <authorList>
            <person name="de Vries R.P."/>
            <person name="Riley R."/>
            <person name="Wiebenga A."/>
            <person name="Aguilar-Osorio G."/>
            <person name="Amillis S."/>
            <person name="Uchima C.A."/>
            <person name="Anderluh G."/>
            <person name="Asadollahi M."/>
            <person name="Askin M."/>
            <person name="Barry K."/>
            <person name="Battaglia E."/>
            <person name="Bayram O."/>
            <person name="Benocci T."/>
            <person name="Braus-Stromeyer S.A."/>
            <person name="Caldana C."/>
            <person name="Canovas D."/>
            <person name="Cerqueira G.C."/>
            <person name="Chen F."/>
            <person name="Chen W."/>
            <person name="Choi C."/>
            <person name="Clum A."/>
            <person name="Dos Santos R.A."/>
            <person name="Damasio A.R."/>
            <person name="Diallinas G."/>
            <person name="Emri T."/>
            <person name="Fekete E."/>
            <person name="Flipphi M."/>
            <person name="Freyberg S."/>
            <person name="Gallo A."/>
            <person name="Gournas C."/>
            <person name="Habgood R."/>
            <person name="Hainaut M."/>
            <person name="Harispe M.L."/>
            <person name="Henrissat B."/>
            <person name="Hilden K.S."/>
            <person name="Hope R."/>
            <person name="Hossain A."/>
            <person name="Karabika E."/>
            <person name="Karaffa L."/>
            <person name="Karanyi Z."/>
            <person name="Krasevec N."/>
            <person name="Kuo A."/>
            <person name="Kusch H."/>
            <person name="LaButti K."/>
            <person name="Lagendijk E.L."/>
            <person name="Lapidus A."/>
            <person name="Levasseur A."/>
            <person name="Lindquist E."/>
            <person name="Lipzen A."/>
            <person name="Logrieco A.F."/>
            <person name="MacCabe A."/>
            <person name="Maekelae M.R."/>
            <person name="Malavazi I."/>
            <person name="Melin P."/>
            <person name="Meyer V."/>
            <person name="Mielnichuk N."/>
            <person name="Miskei M."/>
            <person name="Molnar A.P."/>
            <person name="Mule G."/>
            <person name="Ngan C.Y."/>
            <person name="Orejas M."/>
            <person name="Orosz E."/>
            <person name="Ouedraogo J.P."/>
            <person name="Overkamp K.M."/>
            <person name="Park H.-S."/>
            <person name="Perrone G."/>
            <person name="Piumi F."/>
            <person name="Punt P.J."/>
            <person name="Ram A.F."/>
            <person name="Ramon A."/>
            <person name="Rauscher S."/>
            <person name="Record E."/>
            <person name="Riano-Pachon D.M."/>
            <person name="Robert V."/>
            <person name="Roehrig J."/>
            <person name="Ruller R."/>
            <person name="Salamov A."/>
            <person name="Salih N.S."/>
            <person name="Samson R.A."/>
            <person name="Sandor E."/>
            <person name="Sanguinetti M."/>
            <person name="Schuetze T."/>
            <person name="Sepcic K."/>
            <person name="Shelest E."/>
            <person name="Sherlock G."/>
            <person name="Sophianopoulou V."/>
            <person name="Squina F.M."/>
            <person name="Sun H."/>
            <person name="Susca A."/>
            <person name="Todd R.B."/>
            <person name="Tsang A."/>
            <person name="Unkles S.E."/>
            <person name="van de Wiele N."/>
            <person name="van Rossen-Uffink D."/>
            <person name="Oliveira J.V."/>
            <person name="Vesth T.C."/>
            <person name="Visser J."/>
            <person name="Yu J.-H."/>
            <person name="Zhou M."/>
            <person name="Andersen M.R."/>
            <person name="Archer D.B."/>
            <person name="Baker S.E."/>
            <person name="Benoit I."/>
            <person name="Brakhage A.A."/>
            <person name="Braus G.H."/>
            <person name="Fischer R."/>
            <person name="Frisvad J.C."/>
            <person name="Goldman G.H."/>
            <person name="Houbraken J."/>
            <person name="Oakley B."/>
            <person name="Pocsi I."/>
            <person name="Scazzocchio C."/>
            <person name="Seiboth B."/>
            <person name="vanKuyk P.A."/>
            <person name="Wortman J."/>
            <person name="Dyer P.S."/>
            <person name="Grigoriev I.V."/>
        </authorList>
    </citation>
    <scope>NUCLEOTIDE SEQUENCE [LARGE SCALE GENOMIC DNA]</scope>
    <source>
        <strain evidence="4">CBS 506.65</strain>
    </source>
</reference>
<gene>
    <name evidence="3" type="ORF">ASPZODRAFT_27569</name>
</gene>
<proteinExistence type="predicted"/>
<feature type="region of interest" description="Disordered" evidence="1">
    <location>
        <begin position="1"/>
        <end position="83"/>
    </location>
</feature>
<feature type="domain" description="DUF7626" evidence="2">
    <location>
        <begin position="219"/>
        <end position="272"/>
    </location>
</feature>
<evidence type="ECO:0000313" key="3">
    <source>
        <dbReference type="EMBL" id="OJJ44313.1"/>
    </source>
</evidence>
<dbReference type="Pfam" id="PF24625">
    <property type="entry name" value="DUF7626"/>
    <property type="match status" value="1"/>
</dbReference>
<protein>
    <recommendedName>
        <fullName evidence="2">DUF7626 domain-containing protein</fullName>
    </recommendedName>
</protein>
<keyword evidence="4" id="KW-1185">Reference proteome</keyword>
<dbReference type="AlphaFoldDB" id="A0A1L9SAV5"/>
<dbReference type="GeneID" id="34614560"/>
<organism evidence="3 4">
    <name type="scientific">Penicilliopsis zonata CBS 506.65</name>
    <dbReference type="NCBI Taxonomy" id="1073090"/>
    <lineage>
        <taxon>Eukaryota</taxon>
        <taxon>Fungi</taxon>
        <taxon>Dikarya</taxon>
        <taxon>Ascomycota</taxon>
        <taxon>Pezizomycotina</taxon>
        <taxon>Eurotiomycetes</taxon>
        <taxon>Eurotiomycetidae</taxon>
        <taxon>Eurotiales</taxon>
        <taxon>Aspergillaceae</taxon>
        <taxon>Penicilliopsis</taxon>
    </lineage>
</organism>
<dbReference type="RefSeq" id="XP_022578823.1">
    <property type="nucleotide sequence ID" value="XM_022728096.1"/>
</dbReference>
<evidence type="ECO:0000259" key="2">
    <source>
        <dbReference type="Pfam" id="PF24625"/>
    </source>
</evidence>
<dbReference type="OrthoDB" id="4524485at2759"/>
<feature type="compositionally biased region" description="Basic residues" evidence="1">
    <location>
        <begin position="52"/>
        <end position="64"/>
    </location>
</feature>
<evidence type="ECO:0000256" key="1">
    <source>
        <dbReference type="SAM" id="MobiDB-lite"/>
    </source>
</evidence>
<name>A0A1L9SAV5_9EURO</name>
<feature type="compositionally biased region" description="Basic and acidic residues" evidence="1">
    <location>
        <begin position="65"/>
        <end position="79"/>
    </location>
</feature>
<dbReference type="EMBL" id="KV878348">
    <property type="protein sequence ID" value="OJJ44313.1"/>
    <property type="molecule type" value="Genomic_DNA"/>
</dbReference>
<sequence>MPPRARDTPKRNSKKPSKEVLRNPEDKALQKPPKSGPKKAPLDRRNRVQKYTGRKLAKTARRKKSDNQDVFEKSDERAVGDPANGYAAHNVPVAEYQLLDNLPSVAGSLKNVLLKRYITKPDKHQQGIGRETFPNDDCGSIGQSIELKVGNEEQCTVYSDKSDLDSQTAVDTGEDFVKYNQRKLYIKKLLTRIDVDGSLKEINSPVRIARPHDVTASAMDDYDIDMFRLKAIRWKERDIHEYVTQKHGYRFQQKTIGTRYCRMKKAIQKHTDEMLEQGLAFWHEGDDPSLRAAKEQVDVEVGKFLHDLEALKWELTADRLKMLKPVTNFSAEACKRRIEELGCDLNAATIDSPRHPMHGTINANHAISHRQKEEEILKSLAKHRPR</sequence>
<accession>A0A1L9SAV5</accession>
<feature type="compositionally biased region" description="Basic and acidic residues" evidence="1">
    <location>
        <begin position="1"/>
        <end position="29"/>
    </location>
</feature>
<dbReference type="STRING" id="1073090.A0A1L9SAV5"/>
<dbReference type="InterPro" id="IPR056043">
    <property type="entry name" value="DUF7626"/>
</dbReference>